<keyword evidence="5" id="KW-1003">Cell membrane</keyword>
<reference evidence="6 7" key="1">
    <citation type="submission" date="2020-01" db="EMBL/GenBank/DDBJ databases">
        <authorList>
            <person name="Kim M.K."/>
        </authorList>
    </citation>
    <scope>NUCLEOTIDE SEQUENCE [LARGE SCALE GENOMIC DNA]</scope>
    <source>
        <strain evidence="6 7">172606-1</strain>
    </source>
</reference>
<dbReference type="GO" id="GO:0009977">
    <property type="term" value="F:proton motive force dependent protein transmembrane transporter activity"/>
    <property type="evidence" value="ECO:0007669"/>
    <property type="project" value="TreeGrafter"/>
</dbReference>
<evidence type="ECO:0000313" key="7">
    <source>
        <dbReference type="Proteomes" id="UP000480178"/>
    </source>
</evidence>
<protein>
    <recommendedName>
        <fullName evidence="5">Sec-independent protein translocase protein TatC</fullName>
    </recommendedName>
</protein>
<sequence length="286" mass="32686">MISSIIKRNPKQKPPQEEEKEMSFIDHLEELRWHVVRSVAAIFVFSFLAFSNKELVFGKIIMGPSKPTFWTYRMFCELGRKMSSDALCIDKLNFVIQARELSEQFTMHLASSLVIGLVLAFPYAFWEMWRFIKPGLHPTERRMTTGATFFVSLLFLMGVTFGYLIVTPLSINFLSSYQLDESIVNEFNISSYISTLVTLTLGCGIMFQLPMLAFVLSKMGIITPSLMRSYRKHSIVVILIVAAIITPPDVISQILVAMPLFLLYEVSILISARVERARLKEMNTEL</sequence>
<feature type="transmembrane region" description="Helical" evidence="5">
    <location>
        <begin position="251"/>
        <end position="272"/>
    </location>
</feature>
<feature type="transmembrane region" description="Helical" evidence="5">
    <location>
        <begin position="147"/>
        <end position="171"/>
    </location>
</feature>
<dbReference type="HAMAP" id="MF_00902">
    <property type="entry name" value="TatC"/>
    <property type="match status" value="1"/>
</dbReference>
<evidence type="ECO:0000256" key="4">
    <source>
        <dbReference type="ARBA" id="ARBA00023136"/>
    </source>
</evidence>
<feature type="transmembrane region" description="Helical" evidence="5">
    <location>
        <begin position="229"/>
        <end position="245"/>
    </location>
</feature>
<dbReference type="PANTHER" id="PTHR30371:SF0">
    <property type="entry name" value="SEC-INDEPENDENT PROTEIN TRANSLOCASE PROTEIN TATC, CHLOROPLASTIC-RELATED"/>
    <property type="match status" value="1"/>
</dbReference>
<dbReference type="InterPro" id="IPR002033">
    <property type="entry name" value="TatC"/>
</dbReference>
<comment type="similarity">
    <text evidence="5">Belongs to the TatC family.</text>
</comment>
<comment type="subunit">
    <text evidence="5">Forms a complex with TatA.</text>
</comment>
<dbReference type="AlphaFoldDB" id="A0A6C0GWC1"/>
<organism evidence="6 7">
    <name type="scientific">Rhodocytophaga rosea</name>
    <dbReference type="NCBI Taxonomy" id="2704465"/>
    <lineage>
        <taxon>Bacteria</taxon>
        <taxon>Pseudomonadati</taxon>
        <taxon>Bacteroidota</taxon>
        <taxon>Cytophagia</taxon>
        <taxon>Cytophagales</taxon>
        <taxon>Rhodocytophagaceae</taxon>
        <taxon>Rhodocytophaga</taxon>
    </lineage>
</organism>
<dbReference type="NCBIfam" id="TIGR00945">
    <property type="entry name" value="tatC"/>
    <property type="match status" value="1"/>
</dbReference>
<comment type="subcellular location">
    <subcellularLocation>
        <location evidence="5">Cell membrane</location>
        <topology evidence="5">Multi-pass membrane protein</topology>
    </subcellularLocation>
    <subcellularLocation>
        <location evidence="1">Membrane</location>
        <topology evidence="1">Multi-pass membrane protein</topology>
    </subcellularLocation>
</comment>
<evidence type="ECO:0000313" key="6">
    <source>
        <dbReference type="EMBL" id="QHT72197.1"/>
    </source>
</evidence>
<dbReference type="PRINTS" id="PR01840">
    <property type="entry name" value="TATCFAMILY"/>
</dbReference>
<dbReference type="Pfam" id="PF00902">
    <property type="entry name" value="TatC"/>
    <property type="match status" value="1"/>
</dbReference>
<keyword evidence="2 5" id="KW-0812">Transmembrane</keyword>
<keyword evidence="7" id="KW-1185">Reference proteome</keyword>
<dbReference type="GO" id="GO:0043953">
    <property type="term" value="P:protein transport by the Tat complex"/>
    <property type="evidence" value="ECO:0007669"/>
    <property type="project" value="UniProtKB-UniRule"/>
</dbReference>
<keyword evidence="5" id="KW-0653">Protein transport</keyword>
<accession>A0A6C0GWC1</accession>
<dbReference type="KEGG" id="rhoz:GXP67_28875"/>
<dbReference type="Proteomes" id="UP000480178">
    <property type="component" value="Chromosome"/>
</dbReference>
<feature type="transmembrane region" description="Helical" evidence="5">
    <location>
        <begin position="191"/>
        <end position="217"/>
    </location>
</feature>
<dbReference type="PANTHER" id="PTHR30371">
    <property type="entry name" value="SEC-INDEPENDENT PROTEIN TRANSLOCASE PROTEIN TATC"/>
    <property type="match status" value="1"/>
</dbReference>
<feature type="transmembrane region" description="Helical" evidence="5">
    <location>
        <begin position="31"/>
        <end position="50"/>
    </location>
</feature>
<dbReference type="EMBL" id="CP048222">
    <property type="protein sequence ID" value="QHT72197.1"/>
    <property type="molecule type" value="Genomic_DNA"/>
</dbReference>
<gene>
    <name evidence="5 6" type="primary">tatC</name>
    <name evidence="6" type="ORF">GXP67_28875</name>
</gene>
<feature type="transmembrane region" description="Helical" evidence="5">
    <location>
        <begin position="105"/>
        <end position="126"/>
    </location>
</feature>
<dbReference type="GO" id="GO:0033281">
    <property type="term" value="C:TAT protein transport complex"/>
    <property type="evidence" value="ECO:0007669"/>
    <property type="project" value="UniProtKB-UniRule"/>
</dbReference>
<keyword evidence="5" id="KW-0813">Transport</keyword>
<evidence type="ECO:0000256" key="2">
    <source>
        <dbReference type="ARBA" id="ARBA00022692"/>
    </source>
</evidence>
<keyword evidence="4 5" id="KW-0472">Membrane</keyword>
<dbReference type="GO" id="GO:0065002">
    <property type="term" value="P:intracellular protein transmembrane transport"/>
    <property type="evidence" value="ECO:0007669"/>
    <property type="project" value="TreeGrafter"/>
</dbReference>
<evidence type="ECO:0000256" key="5">
    <source>
        <dbReference type="HAMAP-Rule" id="MF_00902"/>
    </source>
</evidence>
<proteinExistence type="inferred from homology"/>
<keyword evidence="3 5" id="KW-1133">Transmembrane helix</keyword>
<evidence type="ECO:0000256" key="3">
    <source>
        <dbReference type="ARBA" id="ARBA00022989"/>
    </source>
</evidence>
<evidence type="ECO:0000256" key="1">
    <source>
        <dbReference type="ARBA" id="ARBA00004141"/>
    </source>
</evidence>
<name>A0A6C0GWC1_9BACT</name>
<keyword evidence="5" id="KW-0811">Translocation</keyword>
<comment type="function">
    <text evidence="5">Part of the twin-arginine translocation (Tat) system that transports large folded proteins containing a characteristic twin-arginine motif in their signal peptide across membranes.</text>
</comment>